<proteinExistence type="predicted"/>
<name>A0A0A9DMZ5_ARUDO</name>
<dbReference type="EMBL" id="GBRH01210855">
    <property type="protein sequence ID" value="JAD87040.1"/>
    <property type="molecule type" value="Transcribed_RNA"/>
</dbReference>
<dbReference type="AlphaFoldDB" id="A0A0A9DMZ5"/>
<protein>
    <submittedName>
        <fullName evidence="1">Uncharacterized protein</fullName>
    </submittedName>
</protein>
<evidence type="ECO:0000313" key="1">
    <source>
        <dbReference type="EMBL" id="JAD87040.1"/>
    </source>
</evidence>
<accession>A0A0A9DMZ5</accession>
<organism evidence="1">
    <name type="scientific">Arundo donax</name>
    <name type="common">Giant reed</name>
    <name type="synonym">Donax arundinaceus</name>
    <dbReference type="NCBI Taxonomy" id="35708"/>
    <lineage>
        <taxon>Eukaryota</taxon>
        <taxon>Viridiplantae</taxon>
        <taxon>Streptophyta</taxon>
        <taxon>Embryophyta</taxon>
        <taxon>Tracheophyta</taxon>
        <taxon>Spermatophyta</taxon>
        <taxon>Magnoliopsida</taxon>
        <taxon>Liliopsida</taxon>
        <taxon>Poales</taxon>
        <taxon>Poaceae</taxon>
        <taxon>PACMAD clade</taxon>
        <taxon>Arundinoideae</taxon>
        <taxon>Arundineae</taxon>
        <taxon>Arundo</taxon>
    </lineage>
</organism>
<reference evidence="1" key="1">
    <citation type="submission" date="2014-09" db="EMBL/GenBank/DDBJ databases">
        <authorList>
            <person name="Magalhaes I.L.F."/>
            <person name="Oliveira U."/>
            <person name="Santos F.R."/>
            <person name="Vidigal T.H.D.A."/>
            <person name="Brescovit A.D."/>
            <person name="Santos A.J."/>
        </authorList>
    </citation>
    <scope>NUCLEOTIDE SEQUENCE</scope>
    <source>
        <tissue evidence="1">Shoot tissue taken approximately 20 cm above the soil surface</tissue>
    </source>
</reference>
<sequence>MSLNLWFSDHLFNLPVVLLKQELDMAESSTNSYCRFHGLISVENFGVAFQIASR</sequence>
<reference evidence="1" key="2">
    <citation type="journal article" date="2015" name="Data Brief">
        <title>Shoot transcriptome of the giant reed, Arundo donax.</title>
        <authorList>
            <person name="Barrero R.A."/>
            <person name="Guerrero F.D."/>
            <person name="Moolhuijzen P."/>
            <person name="Goolsby J.A."/>
            <person name="Tidwell J."/>
            <person name="Bellgard S.E."/>
            <person name="Bellgard M.I."/>
        </authorList>
    </citation>
    <scope>NUCLEOTIDE SEQUENCE</scope>
    <source>
        <tissue evidence="1">Shoot tissue taken approximately 20 cm above the soil surface</tissue>
    </source>
</reference>